<evidence type="ECO:0000313" key="2">
    <source>
        <dbReference type="Proteomes" id="UP000256709"/>
    </source>
</evidence>
<sequence>MEHVELADVKVTVLASPQLRDRVRAAYTMTHAQENHRTFSEFVCSLLEAEASRLETVYNSGHPFVGGDRSLPRGRPLG</sequence>
<organism evidence="1 2">
    <name type="scientific">Subtercola boreus</name>
    <dbReference type="NCBI Taxonomy" id="120213"/>
    <lineage>
        <taxon>Bacteria</taxon>
        <taxon>Bacillati</taxon>
        <taxon>Actinomycetota</taxon>
        <taxon>Actinomycetes</taxon>
        <taxon>Micrococcales</taxon>
        <taxon>Microbacteriaceae</taxon>
        <taxon>Subtercola</taxon>
    </lineage>
</organism>
<evidence type="ECO:0000313" key="1">
    <source>
        <dbReference type="EMBL" id="RFA06771.1"/>
    </source>
</evidence>
<reference evidence="1 2" key="1">
    <citation type="submission" date="2017-04" db="EMBL/GenBank/DDBJ databases">
        <title>Comparative genome analysis of Subtercola boreus.</title>
        <authorList>
            <person name="Cho Y.-J."/>
            <person name="Cho A."/>
            <person name="Kim O.-S."/>
            <person name="Lee J.-I."/>
        </authorList>
    </citation>
    <scope>NUCLEOTIDE SEQUENCE [LARGE SCALE GENOMIC DNA]</scope>
    <source>
        <strain evidence="1 2">P27444</strain>
    </source>
</reference>
<dbReference type="Proteomes" id="UP000256709">
    <property type="component" value="Unassembled WGS sequence"/>
</dbReference>
<proteinExistence type="predicted"/>
<gene>
    <name evidence="1" type="ORF">B7R21_18530</name>
</gene>
<name>A0A3E0VAM6_9MICO</name>
<protein>
    <submittedName>
        <fullName evidence="1">Uncharacterized protein</fullName>
    </submittedName>
</protein>
<accession>A0A3E0VAM6</accession>
<dbReference type="EMBL" id="NBXA01000050">
    <property type="protein sequence ID" value="RFA06771.1"/>
    <property type="molecule type" value="Genomic_DNA"/>
</dbReference>
<comment type="caution">
    <text evidence="1">The sequence shown here is derived from an EMBL/GenBank/DDBJ whole genome shotgun (WGS) entry which is preliminary data.</text>
</comment>
<dbReference type="AlphaFoldDB" id="A0A3E0VAM6"/>
<dbReference type="Gene3D" id="6.10.180.30">
    <property type="match status" value="1"/>
</dbReference>
<dbReference type="RefSeq" id="WP_116284745.1">
    <property type="nucleotide sequence ID" value="NZ_NBXA01000050.1"/>
</dbReference>